<dbReference type="InterPro" id="IPR037523">
    <property type="entry name" value="VOC_core"/>
</dbReference>
<comment type="similarity">
    <text evidence="3 9">Belongs to the glyoxalase I family.</text>
</comment>
<dbReference type="GO" id="GO:0016829">
    <property type="term" value="F:lyase activity"/>
    <property type="evidence" value="ECO:0007669"/>
    <property type="project" value="UniProtKB-KW"/>
</dbReference>
<proteinExistence type="inferred from homology"/>
<keyword evidence="12" id="KW-1185">Reference proteome</keyword>
<comment type="cofactor">
    <cofactor evidence="9">
        <name>Ni(2+)</name>
        <dbReference type="ChEBI" id="CHEBI:49786"/>
    </cofactor>
    <text evidence="9">Binds 1 nickel ion per subunit.</text>
</comment>
<dbReference type="InterPro" id="IPR004361">
    <property type="entry name" value="Glyoxalase_1"/>
</dbReference>
<evidence type="ECO:0000256" key="2">
    <source>
        <dbReference type="ARBA" id="ARBA00005008"/>
    </source>
</evidence>
<feature type="domain" description="VOC" evidence="10">
    <location>
        <begin position="27"/>
        <end position="174"/>
    </location>
</feature>
<dbReference type="Gene3D" id="3.10.180.10">
    <property type="entry name" value="2,3-Dihydroxybiphenyl 1,2-Dioxygenase, domain 1"/>
    <property type="match status" value="1"/>
</dbReference>
<evidence type="ECO:0000256" key="6">
    <source>
        <dbReference type="ARBA" id="ARBA00022723"/>
    </source>
</evidence>
<dbReference type="EC" id="4.4.1.5" evidence="4 9"/>
<dbReference type="PROSITE" id="PS00935">
    <property type="entry name" value="GLYOXALASE_I_2"/>
    <property type="match status" value="1"/>
</dbReference>
<dbReference type="InterPro" id="IPR029068">
    <property type="entry name" value="Glyas_Bleomycin-R_OHBP_Dase"/>
</dbReference>
<comment type="cofactor">
    <cofactor evidence="1">
        <name>Zn(2+)</name>
        <dbReference type="ChEBI" id="CHEBI:29105"/>
    </cofactor>
</comment>
<name>A0ABP9DME4_9GAMM</name>
<evidence type="ECO:0000256" key="5">
    <source>
        <dbReference type="ARBA" id="ARBA00022596"/>
    </source>
</evidence>
<dbReference type="InterPro" id="IPR004360">
    <property type="entry name" value="Glyas_Fos-R_dOase_dom"/>
</dbReference>
<accession>A0ABP9DME4</accession>
<evidence type="ECO:0000259" key="10">
    <source>
        <dbReference type="PROSITE" id="PS51819"/>
    </source>
</evidence>
<keyword evidence="6 9" id="KW-0479">Metal-binding</keyword>
<comment type="catalytic activity">
    <reaction evidence="9">
        <text>(R)-S-lactoylglutathione = methylglyoxal + glutathione</text>
        <dbReference type="Rhea" id="RHEA:19069"/>
        <dbReference type="ChEBI" id="CHEBI:17158"/>
        <dbReference type="ChEBI" id="CHEBI:57474"/>
        <dbReference type="ChEBI" id="CHEBI:57925"/>
        <dbReference type="EC" id="4.4.1.5"/>
    </reaction>
</comment>
<evidence type="ECO:0000256" key="3">
    <source>
        <dbReference type="ARBA" id="ARBA00010363"/>
    </source>
</evidence>
<organism evidence="11 12">
    <name type="scientific">Luteimonas vadosa</name>
    <dbReference type="NCBI Taxonomy" id="1165507"/>
    <lineage>
        <taxon>Bacteria</taxon>
        <taxon>Pseudomonadati</taxon>
        <taxon>Pseudomonadota</taxon>
        <taxon>Gammaproteobacteria</taxon>
        <taxon>Lysobacterales</taxon>
        <taxon>Lysobacteraceae</taxon>
        <taxon>Luteimonas</taxon>
    </lineage>
</organism>
<dbReference type="PROSITE" id="PS00934">
    <property type="entry name" value="GLYOXALASE_I_1"/>
    <property type="match status" value="1"/>
</dbReference>
<evidence type="ECO:0000256" key="9">
    <source>
        <dbReference type="RuleBase" id="RU361179"/>
    </source>
</evidence>
<dbReference type="PANTHER" id="PTHR10374:SF30">
    <property type="entry name" value="LACTOYLGLUTATHIONE LYASE"/>
    <property type="match status" value="1"/>
</dbReference>
<protein>
    <recommendedName>
        <fullName evidence="4 9">Lactoylglutathione lyase</fullName>
        <ecNumber evidence="4 9">4.4.1.5</ecNumber>
    </recommendedName>
    <alternativeName>
        <fullName evidence="9">Glyoxalase I</fullName>
    </alternativeName>
</protein>
<comment type="pathway">
    <text evidence="2 9">Secondary metabolite metabolism; methylglyoxal degradation; (R)-lactate from methylglyoxal: step 1/2.</text>
</comment>
<evidence type="ECO:0000256" key="4">
    <source>
        <dbReference type="ARBA" id="ARBA00012081"/>
    </source>
</evidence>
<dbReference type="NCBIfam" id="TIGR00068">
    <property type="entry name" value="glyox_I"/>
    <property type="match status" value="1"/>
</dbReference>
<keyword evidence="8 9" id="KW-0456">Lyase</keyword>
<dbReference type="Proteomes" id="UP001501323">
    <property type="component" value="Unassembled WGS sequence"/>
</dbReference>
<dbReference type="InterPro" id="IPR018146">
    <property type="entry name" value="Glyoxalase_1_CS"/>
</dbReference>
<dbReference type="PANTHER" id="PTHR10374">
    <property type="entry name" value="LACTOYLGLUTATHIONE LYASE GLYOXALASE I"/>
    <property type="match status" value="1"/>
</dbReference>
<evidence type="ECO:0000256" key="7">
    <source>
        <dbReference type="ARBA" id="ARBA00022833"/>
    </source>
</evidence>
<dbReference type="CDD" id="cd07233">
    <property type="entry name" value="GlxI_Zn"/>
    <property type="match status" value="1"/>
</dbReference>
<gene>
    <name evidence="11" type="primary">gloA</name>
    <name evidence="11" type="ORF">GCM10023332_00370</name>
</gene>
<dbReference type="EMBL" id="BAABJY010000001">
    <property type="protein sequence ID" value="GAA4853283.1"/>
    <property type="molecule type" value="Genomic_DNA"/>
</dbReference>
<evidence type="ECO:0000313" key="11">
    <source>
        <dbReference type="EMBL" id="GAA4853283.1"/>
    </source>
</evidence>
<comment type="caution">
    <text evidence="11">The sequence shown here is derived from an EMBL/GenBank/DDBJ whole genome shotgun (WGS) entry which is preliminary data.</text>
</comment>
<evidence type="ECO:0000256" key="8">
    <source>
        <dbReference type="ARBA" id="ARBA00023239"/>
    </source>
</evidence>
<dbReference type="Pfam" id="PF00903">
    <property type="entry name" value="Glyoxalase"/>
    <property type="match status" value="1"/>
</dbReference>
<dbReference type="PROSITE" id="PS51819">
    <property type="entry name" value="VOC"/>
    <property type="match status" value="1"/>
</dbReference>
<sequence>MGPPRIVPIEDTPGVAPMRDAATRDYVFNHTMLRVKDPLASLDFYTRVLGFRLVRRSDHPEAGFTLYFLAMVGDAADIPEGDDACREWLARQSGVLELTHNHGTETEPGPVYHDGNREPRGFGHICISVPDVRLACVRLEGMGVPFQKRLQDGSMRSIAFAKDPDGYWIELLQPTPLD</sequence>
<keyword evidence="5 9" id="KW-0533">Nickel</keyword>
<evidence type="ECO:0000313" key="12">
    <source>
        <dbReference type="Proteomes" id="UP001501323"/>
    </source>
</evidence>
<comment type="function">
    <text evidence="9">Catalyzes the conversion of hemimercaptal, formed from methylglyoxal and glutathione, to S-lactoylglutathione.</text>
</comment>
<dbReference type="SUPFAM" id="SSF54593">
    <property type="entry name" value="Glyoxalase/Bleomycin resistance protein/Dihydroxybiphenyl dioxygenase"/>
    <property type="match status" value="1"/>
</dbReference>
<keyword evidence="7" id="KW-0862">Zinc</keyword>
<dbReference type="RefSeq" id="WP_425563015.1">
    <property type="nucleotide sequence ID" value="NZ_BAABJY010000001.1"/>
</dbReference>
<reference evidence="12" key="1">
    <citation type="journal article" date="2019" name="Int. J. Syst. Evol. Microbiol.">
        <title>The Global Catalogue of Microorganisms (GCM) 10K type strain sequencing project: providing services to taxonomists for standard genome sequencing and annotation.</title>
        <authorList>
            <consortium name="The Broad Institute Genomics Platform"/>
            <consortium name="The Broad Institute Genome Sequencing Center for Infectious Disease"/>
            <person name="Wu L."/>
            <person name="Ma J."/>
        </authorList>
    </citation>
    <scope>NUCLEOTIDE SEQUENCE [LARGE SCALE GENOMIC DNA]</scope>
    <source>
        <strain evidence="12">JCM 18392</strain>
    </source>
</reference>
<evidence type="ECO:0000256" key="1">
    <source>
        <dbReference type="ARBA" id="ARBA00001947"/>
    </source>
</evidence>